<sequence length="546" mass="63684">MKKQNYLISLSLICCLFLAQLSSAQTFEEHTIKFPMLHEYDASYELNPMGDQGVLVLRNRYGGEKKNIVSDIELTYIKTDFRKGWVKNIQVENYGQIISKGFDKEYAYYLMRQGEINYRVLRVRLADGKHKVYYYKNVEKSEIDYFLVEDNICFLGGHAMGLPFAARWDLENDNRKILSSVHQIKGGIVCMEWDKDADMLTLVLKAEMSSDHRGVYINDYSIDGNLDKQYFEEIQRDYNYQSFRPYHNSKGELIMMGTYGLGGVTEQSQGVYSMKLTGNGYRIKPKFYDFSFFNNYLSHLDPKKREQLENKFANKKKKGKVMPLNISLMPHKLQFMNGQVMFIMEEVSFIYPYTKDAKFASEGFFTKADAPTMKNFAQDYRNEIIKKGEYIPYGLSEEKMYSGAPFPLECKYKRALACGFDFETGEMIWDNTYVTRNHKNSLPIESIQAYADHKKVAFIHVSRDSFFYKVSKRLEYKNACEVNVYKDYSPSNTIDKYTNGGISHWYANHFIHTGTKKVSSRLSGNNESENYFFLTCLSYSNRNLSK</sequence>
<organism evidence="2 3">
    <name type="scientific">Flammeovirga kamogawensis</name>
    <dbReference type="NCBI Taxonomy" id="373891"/>
    <lineage>
        <taxon>Bacteria</taxon>
        <taxon>Pseudomonadati</taxon>
        <taxon>Bacteroidota</taxon>
        <taxon>Cytophagia</taxon>
        <taxon>Cytophagales</taxon>
        <taxon>Flammeovirgaceae</taxon>
        <taxon>Flammeovirga</taxon>
    </lineage>
</organism>
<proteinExistence type="predicted"/>
<gene>
    <name evidence="2" type="ORF">KM029_15890</name>
</gene>
<dbReference type="EMBL" id="CP076128">
    <property type="protein sequence ID" value="QWG06771.1"/>
    <property type="molecule type" value="Genomic_DNA"/>
</dbReference>
<feature type="chain" id="PRO_5047192038" evidence="1">
    <location>
        <begin position="25"/>
        <end position="546"/>
    </location>
</feature>
<keyword evidence="3" id="KW-1185">Reference proteome</keyword>
<evidence type="ECO:0000256" key="1">
    <source>
        <dbReference type="SAM" id="SignalP"/>
    </source>
</evidence>
<accession>A0ABX8GTS4</accession>
<name>A0ABX8GTS4_9BACT</name>
<feature type="signal peptide" evidence="1">
    <location>
        <begin position="1"/>
        <end position="24"/>
    </location>
</feature>
<dbReference type="Proteomes" id="UP000682802">
    <property type="component" value="Chromosome 1"/>
</dbReference>
<dbReference type="RefSeq" id="WP_144074178.1">
    <property type="nucleotide sequence ID" value="NZ_CP076128.1"/>
</dbReference>
<evidence type="ECO:0000313" key="3">
    <source>
        <dbReference type="Proteomes" id="UP000682802"/>
    </source>
</evidence>
<keyword evidence="1" id="KW-0732">Signal</keyword>
<evidence type="ECO:0000313" key="2">
    <source>
        <dbReference type="EMBL" id="QWG06771.1"/>
    </source>
</evidence>
<reference evidence="2 3" key="1">
    <citation type="submission" date="2021-05" db="EMBL/GenBank/DDBJ databases">
        <title>Comparative genomic studies on the polysaccharide-degrading batcterial strains of the Flammeovirga genus.</title>
        <authorList>
            <person name="Zewei F."/>
            <person name="Zheng Z."/>
            <person name="Yu L."/>
            <person name="Ruyue G."/>
            <person name="Yanhong M."/>
            <person name="Yuanyuan C."/>
            <person name="Jingyan G."/>
            <person name="Wenjun H."/>
        </authorList>
    </citation>
    <scope>NUCLEOTIDE SEQUENCE [LARGE SCALE GENOMIC DNA]</scope>
    <source>
        <strain evidence="2 3">YS10</strain>
    </source>
</reference>
<protein>
    <submittedName>
        <fullName evidence="2">Uncharacterized protein</fullName>
    </submittedName>
</protein>